<dbReference type="InterPro" id="IPR005554">
    <property type="entry name" value="NOL6/Upt22"/>
</dbReference>
<reference evidence="3 4" key="1">
    <citation type="submission" date="2011-02" db="EMBL/GenBank/DDBJ databases">
        <title>The Genome Sequence of Sphaeroforma arctica JP610.</title>
        <authorList>
            <consortium name="The Broad Institute Genome Sequencing Platform"/>
            <person name="Russ C."/>
            <person name="Cuomo C."/>
            <person name="Young S.K."/>
            <person name="Zeng Q."/>
            <person name="Gargeya S."/>
            <person name="Alvarado L."/>
            <person name="Berlin A."/>
            <person name="Chapman S.B."/>
            <person name="Chen Z."/>
            <person name="Freedman E."/>
            <person name="Gellesch M."/>
            <person name="Goldberg J."/>
            <person name="Griggs A."/>
            <person name="Gujja S."/>
            <person name="Heilman E."/>
            <person name="Heiman D."/>
            <person name="Howarth C."/>
            <person name="Mehta T."/>
            <person name="Neiman D."/>
            <person name="Pearson M."/>
            <person name="Roberts A."/>
            <person name="Saif S."/>
            <person name="Shea T."/>
            <person name="Shenoy N."/>
            <person name="Sisk P."/>
            <person name="Stolte C."/>
            <person name="Sykes S."/>
            <person name="White J."/>
            <person name="Yandava C."/>
            <person name="Burger G."/>
            <person name="Gray M.W."/>
            <person name="Holland P.W.H."/>
            <person name="King N."/>
            <person name="Lang F.B.F."/>
            <person name="Roger A.J."/>
            <person name="Ruiz-Trillo I."/>
            <person name="Haas B."/>
            <person name="Nusbaum C."/>
            <person name="Birren B."/>
        </authorList>
    </citation>
    <scope>NUCLEOTIDE SEQUENCE [LARGE SCALE GENOMIC DNA]</scope>
    <source>
        <strain evidence="3 4">JP610</strain>
    </source>
</reference>
<dbReference type="OrthoDB" id="10251401at2759"/>
<evidence type="ECO:0000313" key="4">
    <source>
        <dbReference type="Proteomes" id="UP000054560"/>
    </source>
</evidence>
<feature type="domain" description="Nrap protein" evidence="2">
    <location>
        <begin position="91"/>
        <end position="259"/>
    </location>
</feature>
<evidence type="ECO:0000256" key="1">
    <source>
        <dbReference type="RuleBase" id="RU364032"/>
    </source>
</evidence>
<gene>
    <name evidence="3" type="ORF">SARC_08891</name>
</gene>
<comment type="similarity">
    <text evidence="1">Belongs to the NRAP family.</text>
</comment>
<keyword evidence="1" id="KW-0694">RNA-binding</keyword>
<dbReference type="PANTHER" id="PTHR17972">
    <property type="entry name" value="NUCLEOLAR RNA-ASSOCIATED PROTEIN"/>
    <property type="match status" value="1"/>
</dbReference>
<accession>A0A0L0FPF0</accession>
<dbReference type="RefSeq" id="XP_014152592.1">
    <property type="nucleotide sequence ID" value="XM_014297117.1"/>
</dbReference>
<protein>
    <recommendedName>
        <fullName evidence="2">Nrap protein domain-containing protein</fullName>
    </recommendedName>
</protein>
<dbReference type="GO" id="GO:0034456">
    <property type="term" value="C:UTP-C complex"/>
    <property type="evidence" value="ECO:0007669"/>
    <property type="project" value="TreeGrafter"/>
</dbReference>
<dbReference type="GO" id="GO:0006409">
    <property type="term" value="P:tRNA export from nucleus"/>
    <property type="evidence" value="ECO:0007669"/>
    <property type="project" value="TreeGrafter"/>
</dbReference>
<dbReference type="PANTHER" id="PTHR17972:SF0">
    <property type="entry name" value="NUCLEOLAR PROTEIN 6"/>
    <property type="match status" value="1"/>
</dbReference>
<feature type="non-terminal residue" evidence="3">
    <location>
        <position position="1"/>
    </location>
</feature>
<dbReference type="AlphaFoldDB" id="A0A0L0FPF0"/>
<evidence type="ECO:0000313" key="3">
    <source>
        <dbReference type="EMBL" id="KNC78690.1"/>
    </source>
</evidence>
<dbReference type="GO" id="GO:0003723">
    <property type="term" value="F:RNA binding"/>
    <property type="evidence" value="ECO:0007669"/>
    <property type="project" value="UniProtKB-KW"/>
</dbReference>
<keyword evidence="4" id="KW-1185">Reference proteome</keyword>
<dbReference type="STRING" id="667725.A0A0L0FPF0"/>
<dbReference type="Pfam" id="PF03813">
    <property type="entry name" value="Nrap"/>
    <property type="match status" value="1"/>
</dbReference>
<evidence type="ECO:0000259" key="2">
    <source>
        <dbReference type="Pfam" id="PF03813"/>
    </source>
</evidence>
<keyword evidence="1" id="KW-0539">Nucleus</keyword>
<dbReference type="Proteomes" id="UP000054560">
    <property type="component" value="Unassembled WGS sequence"/>
</dbReference>
<dbReference type="GO" id="GO:0006364">
    <property type="term" value="P:rRNA processing"/>
    <property type="evidence" value="ECO:0007669"/>
    <property type="project" value="TreeGrafter"/>
</dbReference>
<dbReference type="GO" id="GO:0032545">
    <property type="term" value="C:CURI complex"/>
    <property type="evidence" value="ECO:0007669"/>
    <property type="project" value="TreeGrafter"/>
</dbReference>
<dbReference type="GO" id="GO:0032040">
    <property type="term" value="C:small-subunit processome"/>
    <property type="evidence" value="ECO:0007669"/>
    <property type="project" value="TreeGrafter"/>
</dbReference>
<dbReference type="eggNOG" id="KOG2054">
    <property type="taxonomic scope" value="Eukaryota"/>
</dbReference>
<sequence>TEEMLKEVKVNYEAQPQAEAFLHKVRKIIIEIPVSKKSREYTHDQCAIGDVKTPLPRLAKTPVSFSFQTPTSVNLVGSYLLRTQAKPVLSIDVAVEMPIALFQEKDFMNYRYHAKRSLYLATVASALKKALPELNDHADHMRFIDWQCDANTPVLELHPVLQSEDASKNKTGKKKSRAKKPCKFVVRIIPSLATDAFSASRLGPNRNAVRRRAVASALGGENVQDDDGADEVSTPHYNAAVLRDMYYNTHMTELHHAIEKTPGMTDAIIMLKVSGLLVRVVYIVWVLRSVGCL</sequence>
<organism evidence="3 4">
    <name type="scientific">Sphaeroforma arctica JP610</name>
    <dbReference type="NCBI Taxonomy" id="667725"/>
    <lineage>
        <taxon>Eukaryota</taxon>
        <taxon>Ichthyosporea</taxon>
        <taxon>Ichthyophonida</taxon>
        <taxon>Sphaeroforma</taxon>
    </lineage>
</organism>
<comment type="subcellular location">
    <subcellularLocation>
        <location evidence="1">Nucleus</location>
        <location evidence="1">Nucleolus</location>
    </subcellularLocation>
</comment>
<dbReference type="GeneID" id="25909395"/>
<name>A0A0L0FPF0_9EUKA</name>
<dbReference type="InterPro" id="IPR035082">
    <property type="entry name" value="Nrap_D1"/>
</dbReference>
<proteinExistence type="inferred from homology"/>
<dbReference type="EMBL" id="KQ242441">
    <property type="protein sequence ID" value="KNC78690.1"/>
    <property type="molecule type" value="Genomic_DNA"/>
</dbReference>